<comment type="subcellular location">
    <subcellularLocation>
        <location evidence="1">Cell membrane</location>
        <topology evidence="1">Multi-pass membrane protein</topology>
    </subcellularLocation>
</comment>
<keyword evidence="3" id="KW-1003">Cell membrane</keyword>
<evidence type="ECO:0000256" key="3">
    <source>
        <dbReference type="ARBA" id="ARBA00022475"/>
    </source>
</evidence>
<dbReference type="InterPro" id="IPR036259">
    <property type="entry name" value="MFS_trans_sf"/>
</dbReference>
<dbReference type="SUPFAM" id="SSF103473">
    <property type="entry name" value="MFS general substrate transporter"/>
    <property type="match status" value="1"/>
</dbReference>
<name>A0ABV8Z6T5_9ACTN</name>
<reference evidence="10" key="1">
    <citation type="journal article" date="2019" name="Int. J. Syst. Evol. Microbiol.">
        <title>The Global Catalogue of Microorganisms (GCM) 10K type strain sequencing project: providing services to taxonomists for standard genome sequencing and annotation.</title>
        <authorList>
            <consortium name="The Broad Institute Genomics Platform"/>
            <consortium name="The Broad Institute Genome Sequencing Center for Infectious Disease"/>
            <person name="Wu L."/>
            <person name="Ma J."/>
        </authorList>
    </citation>
    <scope>NUCLEOTIDE SEQUENCE [LARGE SCALE GENOMIC DNA]</scope>
    <source>
        <strain evidence="10">DT43</strain>
    </source>
</reference>
<dbReference type="EMBL" id="JBHSFG010000107">
    <property type="protein sequence ID" value="MFC4472010.1"/>
    <property type="molecule type" value="Genomic_DNA"/>
</dbReference>
<evidence type="ECO:0000256" key="4">
    <source>
        <dbReference type="ARBA" id="ARBA00022692"/>
    </source>
</evidence>
<evidence type="ECO:0000256" key="2">
    <source>
        <dbReference type="ARBA" id="ARBA00022448"/>
    </source>
</evidence>
<keyword evidence="2" id="KW-0813">Transport</keyword>
<gene>
    <name evidence="9" type="ORF">ACFPH6_47305</name>
</gene>
<organism evidence="9 10">
    <name type="scientific">Streptomyces xiangluensis</name>
    <dbReference type="NCBI Taxonomy" id="2665720"/>
    <lineage>
        <taxon>Bacteria</taxon>
        <taxon>Bacillati</taxon>
        <taxon>Actinomycetota</taxon>
        <taxon>Actinomycetes</taxon>
        <taxon>Kitasatosporales</taxon>
        <taxon>Streptomycetaceae</taxon>
        <taxon>Streptomyces</taxon>
    </lineage>
</organism>
<evidence type="ECO:0000256" key="7">
    <source>
        <dbReference type="ARBA" id="ARBA00023251"/>
    </source>
</evidence>
<evidence type="ECO:0000313" key="10">
    <source>
        <dbReference type="Proteomes" id="UP001596012"/>
    </source>
</evidence>
<keyword evidence="7" id="KW-0046">Antibiotic resistance</keyword>
<proteinExistence type="predicted"/>
<keyword evidence="10" id="KW-1185">Reference proteome</keyword>
<dbReference type="Gene3D" id="1.20.1250.20">
    <property type="entry name" value="MFS general substrate transporter like domains"/>
    <property type="match status" value="1"/>
</dbReference>
<dbReference type="PANTHER" id="PTHR42718:SF46">
    <property type="entry name" value="BLR6921 PROTEIN"/>
    <property type="match status" value="1"/>
</dbReference>
<comment type="caution">
    <text evidence="9">The sequence shown here is derived from an EMBL/GenBank/DDBJ whole genome shotgun (WGS) entry which is preliminary data.</text>
</comment>
<protein>
    <submittedName>
        <fullName evidence="9">Uncharacterized protein</fullName>
    </submittedName>
</protein>
<feature type="transmembrane region" description="Helical" evidence="8">
    <location>
        <begin position="111"/>
        <end position="133"/>
    </location>
</feature>
<accession>A0ABV8Z6T5</accession>
<evidence type="ECO:0000313" key="9">
    <source>
        <dbReference type="EMBL" id="MFC4472010.1"/>
    </source>
</evidence>
<keyword evidence="4 8" id="KW-0812">Transmembrane</keyword>
<evidence type="ECO:0000256" key="8">
    <source>
        <dbReference type="SAM" id="Phobius"/>
    </source>
</evidence>
<keyword evidence="5 8" id="KW-1133">Transmembrane helix</keyword>
<evidence type="ECO:0000256" key="5">
    <source>
        <dbReference type="ARBA" id="ARBA00022989"/>
    </source>
</evidence>
<sequence length="179" mass="17753">MPSTTIVVEGNPLDSAERVHELAPHVTAGRFSHGCRDLVEGESVLDSKCTGLKNTRLDADSSVWTELVPGFAFLPLALGIAFVCATTAAMNGLPHQDLGLASGLVSTSHELGAALGVAVISTIAGTSLEGGGAGAAAGTGGFDNAFTACAIIDAVVAAIGAVLLPAGRPDPGQGPVMAH</sequence>
<evidence type="ECO:0000256" key="6">
    <source>
        <dbReference type="ARBA" id="ARBA00023136"/>
    </source>
</evidence>
<feature type="transmembrane region" description="Helical" evidence="8">
    <location>
        <begin position="67"/>
        <end position="90"/>
    </location>
</feature>
<evidence type="ECO:0000256" key="1">
    <source>
        <dbReference type="ARBA" id="ARBA00004651"/>
    </source>
</evidence>
<dbReference type="Proteomes" id="UP001596012">
    <property type="component" value="Unassembled WGS sequence"/>
</dbReference>
<keyword evidence="6 8" id="KW-0472">Membrane</keyword>
<dbReference type="PANTHER" id="PTHR42718">
    <property type="entry name" value="MAJOR FACILITATOR SUPERFAMILY MULTIDRUG TRANSPORTER MFSC"/>
    <property type="match status" value="1"/>
</dbReference>
<feature type="transmembrane region" description="Helical" evidence="8">
    <location>
        <begin position="145"/>
        <end position="164"/>
    </location>
</feature>